<keyword evidence="1" id="KW-0472">Membrane</keyword>
<feature type="transmembrane region" description="Helical" evidence="1">
    <location>
        <begin position="12"/>
        <end position="32"/>
    </location>
</feature>
<gene>
    <name evidence="2" type="ORF">AWB77_03868</name>
</gene>
<evidence type="ECO:0000313" key="3">
    <source>
        <dbReference type="Proteomes" id="UP000054903"/>
    </source>
</evidence>
<reference evidence="2" key="1">
    <citation type="submission" date="2016-01" db="EMBL/GenBank/DDBJ databases">
        <authorList>
            <person name="Peeters C."/>
        </authorList>
    </citation>
    <scope>NUCLEOTIDE SEQUENCE</scope>
    <source>
        <strain evidence="2">LMG 29320</strain>
    </source>
</reference>
<dbReference type="STRING" id="1777138.AWB77_03868"/>
<protein>
    <submittedName>
        <fullName evidence="2">Uncharacterized protein</fullName>
    </submittedName>
</protein>
<keyword evidence="1" id="KW-0812">Transmembrane</keyword>
<dbReference type="Proteomes" id="UP000054903">
    <property type="component" value="Unassembled WGS sequence"/>
</dbReference>
<name>A0A158CAN0_9BURK</name>
<evidence type="ECO:0000256" key="1">
    <source>
        <dbReference type="SAM" id="Phobius"/>
    </source>
</evidence>
<dbReference type="EMBL" id="FCNX02000009">
    <property type="protein sequence ID" value="SAK79332.1"/>
    <property type="molecule type" value="Genomic_DNA"/>
</dbReference>
<comment type="caution">
    <text evidence="2">The sequence shown here is derived from an EMBL/GenBank/DDBJ whole genome shotgun (WGS) entry which is preliminary data.</text>
</comment>
<keyword evidence="1" id="KW-1133">Transmembrane helix</keyword>
<sequence length="47" mass="5012">MPYNNSALETLAAFAITFAAGMLSSIAFGKYVDKVRRDAIDSVSRAA</sequence>
<organism evidence="2 3">
    <name type="scientific">Caballeronia fortuita</name>
    <dbReference type="NCBI Taxonomy" id="1777138"/>
    <lineage>
        <taxon>Bacteria</taxon>
        <taxon>Pseudomonadati</taxon>
        <taxon>Pseudomonadota</taxon>
        <taxon>Betaproteobacteria</taxon>
        <taxon>Burkholderiales</taxon>
        <taxon>Burkholderiaceae</taxon>
        <taxon>Caballeronia</taxon>
    </lineage>
</organism>
<accession>A0A158CAN0</accession>
<dbReference type="RefSeq" id="WP_167354156.1">
    <property type="nucleotide sequence ID" value="NZ_FCNX02000009.1"/>
</dbReference>
<dbReference type="AlphaFoldDB" id="A0A158CAN0"/>
<evidence type="ECO:0000313" key="2">
    <source>
        <dbReference type="EMBL" id="SAK79332.1"/>
    </source>
</evidence>
<proteinExistence type="predicted"/>
<keyword evidence="3" id="KW-1185">Reference proteome</keyword>